<dbReference type="GO" id="GO:0009288">
    <property type="term" value="C:bacterial-type flagellum"/>
    <property type="evidence" value="ECO:0007669"/>
    <property type="project" value="UniProtKB-SubCell"/>
</dbReference>
<dbReference type="GO" id="GO:0005576">
    <property type="term" value="C:extracellular region"/>
    <property type="evidence" value="ECO:0007669"/>
    <property type="project" value="UniProtKB-SubCell"/>
</dbReference>
<feature type="coiled-coil region" evidence="4">
    <location>
        <begin position="121"/>
        <end position="148"/>
    </location>
</feature>
<dbReference type="Gene3D" id="6.10.10.10">
    <property type="entry name" value="Flagellar export chaperone, C-terminal domain"/>
    <property type="match status" value="1"/>
</dbReference>
<feature type="domain" description="Flagellin C-terminal" evidence="6">
    <location>
        <begin position="201"/>
        <end position="284"/>
    </location>
</feature>
<reference evidence="7 8" key="1">
    <citation type="journal article" date="2017" name="ISME J.">
        <title>Energy and carbon metabolisms in a deep terrestrial subsurface fluid microbial community.</title>
        <authorList>
            <person name="Momper L."/>
            <person name="Jungbluth S.P."/>
            <person name="Lee M.D."/>
            <person name="Amend J.P."/>
        </authorList>
    </citation>
    <scope>NUCLEOTIDE SEQUENCE [LARGE SCALE GENOMIC DNA]</scope>
    <source>
        <strain evidence="7">SURF_26</strain>
    </source>
</reference>
<keyword evidence="2 3" id="KW-0975">Bacterial flagellum</keyword>
<evidence type="ECO:0000256" key="2">
    <source>
        <dbReference type="ARBA" id="ARBA00023143"/>
    </source>
</evidence>
<feature type="domain" description="Flagellin N-terminal" evidence="5">
    <location>
        <begin position="24"/>
        <end position="146"/>
    </location>
</feature>
<keyword evidence="4" id="KW-0175">Coiled coil</keyword>
<dbReference type="InterPro" id="IPR046358">
    <property type="entry name" value="Flagellin_C"/>
</dbReference>
<organism evidence="7 8">
    <name type="scientific">Candidatus Auribacter fodinae</name>
    <dbReference type="NCBI Taxonomy" id="2093366"/>
    <lineage>
        <taxon>Bacteria</taxon>
        <taxon>Pseudomonadati</taxon>
        <taxon>Candidatus Auribacterota</taxon>
        <taxon>Candidatus Auribacteria</taxon>
        <taxon>Candidatus Auribacterales</taxon>
        <taxon>Candidatus Auribacteraceae</taxon>
        <taxon>Candidatus Auribacter</taxon>
    </lineage>
</organism>
<dbReference type="GO" id="GO:0005198">
    <property type="term" value="F:structural molecule activity"/>
    <property type="evidence" value="ECO:0007669"/>
    <property type="project" value="UniProtKB-UniRule"/>
</dbReference>
<evidence type="ECO:0000256" key="1">
    <source>
        <dbReference type="ARBA" id="ARBA00005709"/>
    </source>
</evidence>
<comment type="similarity">
    <text evidence="1 3">Belongs to the bacterial flagellin family.</text>
</comment>
<dbReference type="Pfam" id="PF00700">
    <property type="entry name" value="Flagellin_C"/>
    <property type="match status" value="1"/>
</dbReference>
<dbReference type="Gene3D" id="1.20.1330.10">
    <property type="entry name" value="f41 fragment of flagellin, N-terminal domain"/>
    <property type="match status" value="1"/>
</dbReference>
<gene>
    <name evidence="7" type="ORF">C4541_03985</name>
</gene>
<dbReference type="InterPro" id="IPR001029">
    <property type="entry name" value="Flagellin_N"/>
</dbReference>
<sequence>MCKHGRLHGRRIREDTTMGDLSRINTNVAALRAFQTLTSVNDRITKSQERISTGQIVNRASDSPSDYYVTRILDTQINAVSRKNKNIERGINFLQTNDSRLAQVANILIEMSDLANQANSLAVTSAEKQAIQQDLTQLSQEIENILHSGISPNLYTGFTLGGLENASLTGNLTQNPLQSLTIDGTNINITGSLSNIETTIHNIDAALDVILRDEERLGSFIKRLSTEYERNAIEAVNLKSSLSSIQDTDLAEEQMELTKLNIIQQAAISMLAQSNSAPSAIMVLFQ</sequence>
<keyword evidence="3" id="KW-0964">Secreted</keyword>
<dbReference type="PANTHER" id="PTHR42792:SF2">
    <property type="entry name" value="FLAGELLIN"/>
    <property type="match status" value="1"/>
</dbReference>
<dbReference type="SUPFAM" id="SSF64518">
    <property type="entry name" value="Phase 1 flagellin"/>
    <property type="match status" value="1"/>
</dbReference>
<evidence type="ECO:0000313" key="8">
    <source>
        <dbReference type="Proteomes" id="UP000266426"/>
    </source>
</evidence>
<dbReference type="InterPro" id="IPR042187">
    <property type="entry name" value="Flagellin_C_sub2"/>
</dbReference>
<accession>A0A3A4R731</accession>
<dbReference type="EMBL" id="QZJZ01000029">
    <property type="protein sequence ID" value="RJP60463.1"/>
    <property type="molecule type" value="Genomic_DNA"/>
</dbReference>
<comment type="caution">
    <text evidence="7">The sequence shown here is derived from an EMBL/GenBank/DDBJ whole genome shotgun (WGS) entry which is preliminary data.</text>
</comment>
<dbReference type="Proteomes" id="UP000266426">
    <property type="component" value="Unassembled WGS sequence"/>
</dbReference>
<evidence type="ECO:0000259" key="5">
    <source>
        <dbReference type="Pfam" id="PF00669"/>
    </source>
</evidence>
<dbReference type="PANTHER" id="PTHR42792">
    <property type="entry name" value="FLAGELLIN"/>
    <property type="match status" value="1"/>
</dbReference>
<comment type="subcellular location">
    <subcellularLocation>
        <location evidence="3">Secreted</location>
    </subcellularLocation>
    <subcellularLocation>
        <location evidence="3">Bacterial flagellum</location>
    </subcellularLocation>
</comment>
<name>A0A3A4R731_9BACT</name>
<evidence type="ECO:0000256" key="4">
    <source>
        <dbReference type="SAM" id="Coils"/>
    </source>
</evidence>
<evidence type="ECO:0000256" key="3">
    <source>
        <dbReference type="RuleBase" id="RU362073"/>
    </source>
</evidence>
<dbReference type="AlphaFoldDB" id="A0A3A4R731"/>
<comment type="function">
    <text evidence="3">Flagellin is the subunit protein which polymerizes to form the filaments of bacterial flagella.</text>
</comment>
<protein>
    <recommendedName>
        <fullName evidence="3">Flagellin</fullName>
    </recommendedName>
</protein>
<dbReference type="InterPro" id="IPR001492">
    <property type="entry name" value="Flagellin"/>
</dbReference>
<evidence type="ECO:0000313" key="7">
    <source>
        <dbReference type="EMBL" id="RJP60463.1"/>
    </source>
</evidence>
<dbReference type="Pfam" id="PF00669">
    <property type="entry name" value="Flagellin_N"/>
    <property type="match status" value="1"/>
</dbReference>
<evidence type="ECO:0000259" key="6">
    <source>
        <dbReference type="Pfam" id="PF00700"/>
    </source>
</evidence>
<proteinExistence type="inferred from homology"/>